<dbReference type="AlphaFoldDB" id="A0A9P3CX58"/>
<evidence type="ECO:0000313" key="2">
    <source>
        <dbReference type="Proteomes" id="UP000825890"/>
    </source>
</evidence>
<protein>
    <submittedName>
        <fullName evidence="1">Uncharacterized protein</fullName>
    </submittedName>
</protein>
<dbReference type="EMBL" id="BOLY01000007">
    <property type="protein sequence ID" value="GIZ47485.1"/>
    <property type="molecule type" value="Genomic_DNA"/>
</dbReference>
<evidence type="ECO:0000313" key="1">
    <source>
        <dbReference type="EMBL" id="GIZ47485.1"/>
    </source>
</evidence>
<proteinExistence type="predicted"/>
<comment type="caution">
    <text evidence="1">The sequence shown here is derived from an EMBL/GenBank/DDBJ whole genome shotgun (WGS) entry which is preliminary data.</text>
</comment>
<accession>A0A9P3CX58</accession>
<gene>
    <name evidence="1" type="ORF">CKM354_001057500</name>
</gene>
<dbReference type="OrthoDB" id="3634130at2759"/>
<dbReference type="Proteomes" id="UP000825890">
    <property type="component" value="Unassembled WGS sequence"/>
</dbReference>
<reference evidence="1 2" key="1">
    <citation type="submission" date="2021-01" db="EMBL/GenBank/DDBJ databases">
        <title>Cercospora kikuchii MAFF 305040 whole genome shotgun sequence.</title>
        <authorList>
            <person name="Kashiwa T."/>
            <person name="Suzuki T."/>
        </authorList>
    </citation>
    <scope>NUCLEOTIDE SEQUENCE [LARGE SCALE GENOMIC DNA]</scope>
    <source>
        <strain evidence="1 2">MAFF 305040</strain>
    </source>
</reference>
<sequence>MASTGDSLPPTVEAASAGVAATPSRPVAAGLRFHPTAPLRPLKDEVLELLLPWCGRKDKPPFTLGQMIVMVLVIADLEPRSVERIHIMILQQFEYYGEEALIEFVTQLNVERSIEYDYASDDNVRMYSVIGDIYRIVQHFDLPLTRISADQDHPDVTKDKFTISNAAARCFLRELLEPPRQGTFDFMGLPPELREKIYKMVMVYPKPGFTRARHVIFRNPDVEFLDKTMLRPRDDVDVPTFQASAETLANYTPVEKLAKTLGMLRVSKQVHHEALPVFYGQNGFRFGTLYYFLDALQLMSHETIQQVRDVRVVVQYVDLSRDICPTPVKLSYLSPVNLVLIVPRDNPSSEQIFTSESKEMDFADGRKLRCLIDLAQRARHVEVKGDGVFGDWLRKELEMSQIAGKVIGEQGKSTMPDADPYLLAES</sequence>
<dbReference type="GeneID" id="68296150"/>
<keyword evidence="2" id="KW-1185">Reference proteome</keyword>
<organism evidence="1 2">
    <name type="scientific">Cercospora kikuchii</name>
    <dbReference type="NCBI Taxonomy" id="84275"/>
    <lineage>
        <taxon>Eukaryota</taxon>
        <taxon>Fungi</taxon>
        <taxon>Dikarya</taxon>
        <taxon>Ascomycota</taxon>
        <taxon>Pezizomycotina</taxon>
        <taxon>Dothideomycetes</taxon>
        <taxon>Dothideomycetidae</taxon>
        <taxon>Mycosphaerellales</taxon>
        <taxon>Mycosphaerellaceae</taxon>
        <taxon>Cercospora</taxon>
    </lineage>
</organism>
<name>A0A9P3CX58_9PEZI</name>
<dbReference type="RefSeq" id="XP_044661972.1">
    <property type="nucleotide sequence ID" value="XM_044806037.1"/>
</dbReference>
<dbReference type="PANTHER" id="PTHR42085:SF1">
    <property type="entry name" value="F-BOX DOMAIN-CONTAINING PROTEIN"/>
    <property type="match status" value="1"/>
</dbReference>
<dbReference type="InterPro" id="IPR038883">
    <property type="entry name" value="AN11006-like"/>
</dbReference>
<dbReference type="PANTHER" id="PTHR42085">
    <property type="entry name" value="F-BOX DOMAIN-CONTAINING PROTEIN"/>
    <property type="match status" value="1"/>
</dbReference>